<reference evidence="1 2" key="1">
    <citation type="journal article" date="2023" name="Science">
        <title>Complex scaffold remodeling in plant triterpene biosynthesis.</title>
        <authorList>
            <person name="De La Pena R."/>
            <person name="Hodgson H."/>
            <person name="Liu J.C."/>
            <person name="Stephenson M.J."/>
            <person name="Martin A.C."/>
            <person name="Owen C."/>
            <person name="Harkess A."/>
            <person name="Leebens-Mack J."/>
            <person name="Jimenez L.E."/>
            <person name="Osbourn A."/>
            <person name="Sattely E.S."/>
        </authorList>
    </citation>
    <scope>NUCLEOTIDE SEQUENCE [LARGE SCALE GENOMIC DNA]</scope>
    <source>
        <strain evidence="2">cv. JPN11</strain>
        <tissue evidence="1">Leaf</tissue>
    </source>
</reference>
<protein>
    <submittedName>
        <fullName evidence="1">Uncharacterized protein</fullName>
    </submittedName>
</protein>
<evidence type="ECO:0000313" key="1">
    <source>
        <dbReference type="EMBL" id="KAJ4721362.1"/>
    </source>
</evidence>
<keyword evidence="2" id="KW-1185">Reference proteome</keyword>
<sequence length="562" mass="62328">MHCFEKTQSGGKIGRVYIQISIVSRLPSPSSDTENGFCCISLTYSQLNTKGGREYSEGDELFILDYLASSTEEEIKRMYSDMQPLKLDVNFMGWHLNLGWKDPDTCSRVSLINCVLMLTLKRRMLQDEEFKLEVMSGNEGKKIVVGSDADLLTAWKEHTDNGFLVMKLFLDMLPLAVMPPVKRPLFVEDAEHIRQKDLSVPSTSEHVPSSVAYYSCQVHSPVQSDAPSVAPQSTSFVVFGSPTNDDMNVEAYADVIVDSFNSSSPAKQPEIPQENYVTPEKQPTQRDQNPTMTATSASPSQSEHKISSNPNPTVASPMTPNSVQFTKANNIASNTVLIQTPSLSTQSPSLRNVNPYSQDPQSQVFQTEQPHRWAEPEFFNGEPSQTEPIAPTVDPFADEDSVYSNSDDEEQQDEELDDDGYENNNKKALQERAVSEAFATGADLSSHRFMANQPTAAQVSQTEPQVMRDARGSVRIHLKRKQQTHAGTKTLTRHMEQGNASNNSTWVGVQGRKILAANGVQIRNQRVIIQGQNKQIKDEVGCSNGKGKDKGKGKASSKRKEK</sequence>
<comment type="caution">
    <text evidence="1">The sequence shown here is derived from an EMBL/GenBank/DDBJ whole genome shotgun (WGS) entry which is preliminary data.</text>
</comment>
<name>A0ACC1YDA9_MELAZ</name>
<dbReference type="EMBL" id="CM051397">
    <property type="protein sequence ID" value="KAJ4721362.1"/>
    <property type="molecule type" value="Genomic_DNA"/>
</dbReference>
<dbReference type="Proteomes" id="UP001164539">
    <property type="component" value="Chromosome 4"/>
</dbReference>
<evidence type="ECO:0000313" key="2">
    <source>
        <dbReference type="Proteomes" id="UP001164539"/>
    </source>
</evidence>
<accession>A0ACC1YDA9</accession>
<gene>
    <name evidence="1" type="ORF">OWV82_009055</name>
</gene>
<organism evidence="1 2">
    <name type="scientific">Melia azedarach</name>
    <name type="common">Chinaberry tree</name>
    <dbReference type="NCBI Taxonomy" id="155640"/>
    <lineage>
        <taxon>Eukaryota</taxon>
        <taxon>Viridiplantae</taxon>
        <taxon>Streptophyta</taxon>
        <taxon>Embryophyta</taxon>
        <taxon>Tracheophyta</taxon>
        <taxon>Spermatophyta</taxon>
        <taxon>Magnoliopsida</taxon>
        <taxon>eudicotyledons</taxon>
        <taxon>Gunneridae</taxon>
        <taxon>Pentapetalae</taxon>
        <taxon>rosids</taxon>
        <taxon>malvids</taxon>
        <taxon>Sapindales</taxon>
        <taxon>Meliaceae</taxon>
        <taxon>Melia</taxon>
    </lineage>
</organism>
<proteinExistence type="predicted"/>